<keyword evidence="3" id="KW-1185">Reference proteome</keyword>
<dbReference type="GeneID" id="92094651"/>
<organism evidence="2 3">
    <name type="scientific">Apiospora phragmitis</name>
    <dbReference type="NCBI Taxonomy" id="2905665"/>
    <lineage>
        <taxon>Eukaryota</taxon>
        <taxon>Fungi</taxon>
        <taxon>Dikarya</taxon>
        <taxon>Ascomycota</taxon>
        <taxon>Pezizomycotina</taxon>
        <taxon>Sordariomycetes</taxon>
        <taxon>Xylariomycetidae</taxon>
        <taxon>Amphisphaeriales</taxon>
        <taxon>Apiosporaceae</taxon>
        <taxon>Apiospora</taxon>
    </lineage>
</organism>
<feature type="compositionally biased region" description="Basic residues" evidence="1">
    <location>
        <begin position="119"/>
        <end position="128"/>
    </location>
</feature>
<dbReference type="EMBL" id="JAQQWL010000011">
    <property type="protein sequence ID" value="KAK8048449.1"/>
    <property type="molecule type" value="Genomic_DNA"/>
</dbReference>
<reference evidence="2 3" key="1">
    <citation type="submission" date="2023-01" db="EMBL/GenBank/DDBJ databases">
        <title>Analysis of 21 Apiospora genomes using comparative genomics revels a genus with tremendous synthesis potential of carbohydrate active enzymes and secondary metabolites.</title>
        <authorList>
            <person name="Sorensen T."/>
        </authorList>
    </citation>
    <scope>NUCLEOTIDE SEQUENCE [LARGE SCALE GENOMIC DNA]</scope>
    <source>
        <strain evidence="2 3">CBS 135458</strain>
    </source>
</reference>
<accession>A0ABR1TP57</accession>
<name>A0ABR1TP57_9PEZI</name>
<evidence type="ECO:0000256" key="1">
    <source>
        <dbReference type="SAM" id="MobiDB-lite"/>
    </source>
</evidence>
<evidence type="ECO:0000313" key="2">
    <source>
        <dbReference type="EMBL" id="KAK8048449.1"/>
    </source>
</evidence>
<gene>
    <name evidence="2" type="ORF">PG994_010179</name>
</gene>
<feature type="region of interest" description="Disordered" evidence="1">
    <location>
        <begin position="113"/>
        <end position="150"/>
    </location>
</feature>
<protein>
    <submittedName>
        <fullName evidence="2">Uncharacterized protein</fullName>
    </submittedName>
</protein>
<comment type="caution">
    <text evidence="2">The sequence shown here is derived from an EMBL/GenBank/DDBJ whole genome shotgun (WGS) entry which is preliminary data.</text>
</comment>
<dbReference type="RefSeq" id="XP_066710698.1">
    <property type="nucleotide sequence ID" value="XM_066861588.1"/>
</dbReference>
<proteinExistence type="predicted"/>
<dbReference type="Proteomes" id="UP001480595">
    <property type="component" value="Unassembled WGS sequence"/>
</dbReference>
<sequence>MLGASILHSVLADAQTPLDFIMTSAASGILGTPWPEKVHYRYQYTSPTPRTVTATASNKGRATSAILVHDLGHVGTIFRKRRRVERFALQRKGRYDTSTESQDHAAVVVIIRDSDHTPHQRRPLKAAPRRPASDATSFWTRRIPASGTPF</sequence>
<evidence type="ECO:0000313" key="3">
    <source>
        <dbReference type="Proteomes" id="UP001480595"/>
    </source>
</evidence>